<dbReference type="InterPro" id="IPR011990">
    <property type="entry name" value="TPR-like_helical_dom_sf"/>
</dbReference>
<dbReference type="Gene3D" id="1.25.40.10">
    <property type="entry name" value="Tetratricopeptide repeat domain"/>
    <property type="match status" value="1"/>
</dbReference>
<dbReference type="PROSITE" id="PS51123">
    <property type="entry name" value="OMPA_2"/>
    <property type="match status" value="1"/>
</dbReference>
<dbReference type="SUPFAM" id="SSF48452">
    <property type="entry name" value="TPR-like"/>
    <property type="match status" value="1"/>
</dbReference>
<evidence type="ECO:0000313" key="8">
    <source>
        <dbReference type="EMBL" id="MFD2518157.1"/>
    </source>
</evidence>
<feature type="region of interest" description="Disordered" evidence="5">
    <location>
        <begin position="542"/>
        <end position="566"/>
    </location>
</feature>
<dbReference type="Proteomes" id="UP001597468">
    <property type="component" value="Unassembled WGS sequence"/>
</dbReference>
<dbReference type="PANTHER" id="PTHR30329">
    <property type="entry name" value="STATOR ELEMENT OF FLAGELLAR MOTOR COMPLEX"/>
    <property type="match status" value="1"/>
</dbReference>
<dbReference type="SUPFAM" id="SSF103088">
    <property type="entry name" value="OmpA-like"/>
    <property type="match status" value="1"/>
</dbReference>
<evidence type="ECO:0000256" key="6">
    <source>
        <dbReference type="SAM" id="SignalP"/>
    </source>
</evidence>
<dbReference type="InterPro" id="IPR011659">
    <property type="entry name" value="WD40"/>
</dbReference>
<comment type="subcellular location">
    <subcellularLocation>
        <location evidence="1">Cell outer membrane</location>
    </subcellularLocation>
</comment>
<evidence type="ECO:0000256" key="3">
    <source>
        <dbReference type="ARBA" id="ARBA00023237"/>
    </source>
</evidence>
<evidence type="ECO:0000256" key="1">
    <source>
        <dbReference type="ARBA" id="ARBA00004442"/>
    </source>
</evidence>
<proteinExistence type="predicted"/>
<dbReference type="Gene3D" id="2.120.10.30">
    <property type="entry name" value="TolB, C-terminal domain"/>
    <property type="match status" value="1"/>
</dbReference>
<dbReference type="Pfam" id="PF00691">
    <property type="entry name" value="OmpA"/>
    <property type="match status" value="1"/>
</dbReference>
<organism evidence="8 9">
    <name type="scientific">Salinimicrobium flavum</name>
    <dbReference type="NCBI Taxonomy" id="1737065"/>
    <lineage>
        <taxon>Bacteria</taxon>
        <taxon>Pseudomonadati</taxon>
        <taxon>Bacteroidota</taxon>
        <taxon>Flavobacteriia</taxon>
        <taxon>Flavobacteriales</taxon>
        <taxon>Flavobacteriaceae</taxon>
        <taxon>Salinimicrobium</taxon>
    </lineage>
</organism>
<gene>
    <name evidence="8" type="ORF">ACFSTG_09655</name>
</gene>
<dbReference type="SUPFAM" id="SSF82171">
    <property type="entry name" value="DPP6 N-terminal domain-like"/>
    <property type="match status" value="1"/>
</dbReference>
<keyword evidence="9" id="KW-1185">Reference proteome</keyword>
<dbReference type="EMBL" id="JBHULT010000008">
    <property type="protein sequence ID" value="MFD2518157.1"/>
    <property type="molecule type" value="Genomic_DNA"/>
</dbReference>
<dbReference type="InterPro" id="IPR050330">
    <property type="entry name" value="Bact_OuterMem_StrucFunc"/>
</dbReference>
<reference evidence="9" key="1">
    <citation type="journal article" date="2019" name="Int. J. Syst. Evol. Microbiol.">
        <title>The Global Catalogue of Microorganisms (GCM) 10K type strain sequencing project: providing services to taxonomists for standard genome sequencing and annotation.</title>
        <authorList>
            <consortium name="The Broad Institute Genomics Platform"/>
            <consortium name="The Broad Institute Genome Sequencing Center for Infectious Disease"/>
            <person name="Wu L."/>
            <person name="Ma J."/>
        </authorList>
    </citation>
    <scope>NUCLEOTIDE SEQUENCE [LARGE SCALE GENOMIC DNA]</scope>
    <source>
        <strain evidence="9">KCTC 42585</strain>
    </source>
</reference>
<protein>
    <submittedName>
        <fullName evidence="8">OmpA family protein</fullName>
    </submittedName>
</protein>
<dbReference type="CDD" id="cd07185">
    <property type="entry name" value="OmpA_C-like"/>
    <property type="match status" value="1"/>
</dbReference>
<dbReference type="Pfam" id="PF07676">
    <property type="entry name" value="PD40"/>
    <property type="match status" value="3"/>
</dbReference>
<evidence type="ECO:0000256" key="4">
    <source>
        <dbReference type="PROSITE-ProRule" id="PRU00473"/>
    </source>
</evidence>
<evidence type="ECO:0000256" key="5">
    <source>
        <dbReference type="SAM" id="MobiDB-lite"/>
    </source>
</evidence>
<dbReference type="InterPro" id="IPR006665">
    <property type="entry name" value="OmpA-like"/>
</dbReference>
<dbReference type="PANTHER" id="PTHR30329:SF21">
    <property type="entry name" value="LIPOPROTEIN YIAD-RELATED"/>
    <property type="match status" value="1"/>
</dbReference>
<accession>A0ABW5IYY5</accession>
<feature type="compositionally biased region" description="Acidic residues" evidence="5">
    <location>
        <begin position="549"/>
        <end position="566"/>
    </location>
</feature>
<evidence type="ECO:0000259" key="7">
    <source>
        <dbReference type="PROSITE" id="PS51123"/>
    </source>
</evidence>
<keyword evidence="2 4" id="KW-0472">Membrane</keyword>
<dbReference type="PRINTS" id="PR01021">
    <property type="entry name" value="OMPADOMAIN"/>
</dbReference>
<dbReference type="InterPro" id="IPR036737">
    <property type="entry name" value="OmpA-like_sf"/>
</dbReference>
<dbReference type="InterPro" id="IPR006664">
    <property type="entry name" value="OMP_bac"/>
</dbReference>
<feature type="domain" description="OmpA-like" evidence="7">
    <location>
        <begin position="422"/>
        <end position="544"/>
    </location>
</feature>
<name>A0ABW5IYY5_9FLAO</name>
<dbReference type="RefSeq" id="WP_380751720.1">
    <property type="nucleotide sequence ID" value="NZ_JBHULT010000008.1"/>
</dbReference>
<dbReference type="Gene3D" id="3.30.1330.60">
    <property type="entry name" value="OmpA-like domain"/>
    <property type="match status" value="1"/>
</dbReference>
<evidence type="ECO:0000256" key="2">
    <source>
        <dbReference type="ARBA" id="ARBA00023136"/>
    </source>
</evidence>
<keyword evidence="6" id="KW-0732">Signal</keyword>
<comment type="caution">
    <text evidence="8">The sequence shown here is derived from an EMBL/GenBank/DDBJ whole genome shotgun (WGS) entry which is preliminary data.</text>
</comment>
<evidence type="ECO:0000313" key="9">
    <source>
        <dbReference type="Proteomes" id="UP001597468"/>
    </source>
</evidence>
<dbReference type="InterPro" id="IPR011042">
    <property type="entry name" value="6-blade_b-propeller_TolB-like"/>
</dbReference>
<feature type="chain" id="PRO_5045576456" evidence="6">
    <location>
        <begin position="20"/>
        <end position="566"/>
    </location>
</feature>
<feature type="signal peptide" evidence="6">
    <location>
        <begin position="1"/>
        <end position="19"/>
    </location>
</feature>
<sequence>MKKLYTILLTVLIGASAFAQSSEIKKADRLFLQRAYMDASDQYRLVADKNQEVLQNLGDSYFFTNRMKNAEETYRTLFLKHENVAPEYQFRFAHALRASGKHDEADEQLSEYLGQEVNFEEWSKELDTTVTHTYTTQQVMQNAASSDFGITFMGDRVVFASTRNQDRPIYAWNKKPYLDLYVADMADDGTLSNVSLFEGDINTDTHESSAAFSSDGQTMYFDRTNSRRVKTEWSEVPVATIRIYRAELIDGNWTNIEALPFTSDQYSTEHPTLSEDGSTLYFASDMPGSLGSFDIYSVAVNGDGTYGEPQNLGPNVNTANREQFPYIANDGTLYFTSDGHVGFGNLDVFKSDQENGSFGKAQNLGNTLNSEFDDFAFVMREGDESGYLASNRRGSDNLYAFTREDYTPPVLPPEESEINPDTGRRQIAGVGNIYFDFDKATIKAESEPTLNRIVEIMNNYPMLNIEIGSHADARGSDRYNMELSERRAQSTLEYLVNKGIDRNRLTAKGFGESMPLNDCTQPTGCTSEEYARNRRSEFTEVTGNINTPETEEDLDIIEDTEDSEEN</sequence>
<keyword evidence="3" id="KW-0998">Cell outer membrane</keyword>